<dbReference type="RefSeq" id="WP_118361767.1">
    <property type="nucleotide sequence ID" value="NZ_AP019695.1"/>
</dbReference>
<protein>
    <submittedName>
        <fullName evidence="1">Uncharacterized protein</fullName>
    </submittedName>
</protein>
<dbReference type="Proteomes" id="UP000464754">
    <property type="component" value="Chromosome"/>
</dbReference>
<accession>A0A6N4TFL6</accession>
<name>A0A6N4TFL6_9FIRM</name>
<organism evidence="1 2">
    <name type="scientific">Amedibacterium intestinale</name>
    <dbReference type="NCBI Taxonomy" id="2583452"/>
    <lineage>
        <taxon>Bacteria</taxon>
        <taxon>Bacillati</taxon>
        <taxon>Bacillota</taxon>
        <taxon>Erysipelotrichia</taxon>
        <taxon>Erysipelotrichales</taxon>
        <taxon>Erysipelotrichaceae</taxon>
        <taxon>Amedibacterium</taxon>
    </lineage>
</organism>
<dbReference type="AlphaFoldDB" id="A0A6N4TFL6"/>
<dbReference type="EMBL" id="AP019695">
    <property type="protein sequence ID" value="BBK21946.1"/>
    <property type="molecule type" value="Genomic_DNA"/>
</dbReference>
<evidence type="ECO:0000313" key="2">
    <source>
        <dbReference type="Proteomes" id="UP000464754"/>
    </source>
</evidence>
<keyword evidence="2" id="KW-1185">Reference proteome</keyword>
<reference evidence="2" key="1">
    <citation type="submission" date="2019-05" db="EMBL/GenBank/DDBJ databases">
        <title>Complete genome sequencing of Absiella argi strain JCM 30884.</title>
        <authorList>
            <person name="Sakamoto M."/>
            <person name="Murakami T."/>
            <person name="Mori H."/>
        </authorList>
    </citation>
    <scope>NUCLEOTIDE SEQUENCE [LARGE SCALE GENOMIC DNA]</scope>
    <source>
        <strain evidence="2">JCM 30884</strain>
    </source>
</reference>
<proteinExistence type="predicted"/>
<gene>
    <name evidence="1" type="ORF">Aargi30884_08490</name>
</gene>
<sequence>MSGILRNGTYPQQIIYVHTNFHKETDAPACISTLVSGASHKGIKEKHKYYAGHTISLGFENRVSLSYEQLCDLCEEFGNEIICMMIYYVSETLCASGKVYNDYYHLIRSKMNDNPKKYLRPNSDWYRHQKHQYHQYFDEFNILVDGETIENFNLEND</sequence>
<dbReference type="KEGG" id="aarg:Aargi30884_08490"/>
<evidence type="ECO:0000313" key="1">
    <source>
        <dbReference type="EMBL" id="BBK21946.1"/>
    </source>
</evidence>